<dbReference type="AlphaFoldDB" id="A0A138ZZM1"/>
<feature type="compositionally biased region" description="Basic and acidic residues" evidence="1">
    <location>
        <begin position="25"/>
        <end position="43"/>
    </location>
</feature>
<evidence type="ECO:0000256" key="2">
    <source>
        <dbReference type="SAM" id="SignalP"/>
    </source>
</evidence>
<name>A0A138ZZM1_GONPJ</name>
<accession>A0A138ZZM1</accession>
<organism evidence="3 4">
    <name type="scientific">Gonapodya prolifera (strain JEL478)</name>
    <name type="common">Monoblepharis prolifera</name>
    <dbReference type="NCBI Taxonomy" id="1344416"/>
    <lineage>
        <taxon>Eukaryota</taxon>
        <taxon>Fungi</taxon>
        <taxon>Fungi incertae sedis</taxon>
        <taxon>Chytridiomycota</taxon>
        <taxon>Chytridiomycota incertae sedis</taxon>
        <taxon>Monoblepharidomycetes</taxon>
        <taxon>Monoblepharidales</taxon>
        <taxon>Gonapodyaceae</taxon>
        <taxon>Gonapodya</taxon>
    </lineage>
</organism>
<evidence type="ECO:0000313" key="4">
    <source>
        <dbReference type="Proteomes" id="UP000070544"/>
    </source>
</evidence>
<dbReference type="Proteomes" id="UP000070544">
    <property type="component" value="Unassembled WGS sequence"/>
</dbReference>
<feature type="region of interest" description="Disordered" evidence="1">
    <location>
        <begin position="135"/>
        <end position="162"/>
    </location>
</feature>
<feature type="region of interest" description="Disordered" evidence="1">
    <location>
        <begin position="23"/>
        <end position="73"/>
    </location>
</feature>
<protein>
    <submittedName>
        <fullName evidence="3">Uncharacterized protein</fullName>
    </submittedName>
</protein>
<keyword evidence="4" id="KW-1185">Reference proteome</keyword>
<evidence type="ECO:0000313" key="3">
    <source>
        <dbReference type="EMBL" id="KXS09941.1"/>
    </source>
</evidence>
<gene>
    <name evidence="3" type="ORF">M427DRAFT_38046</name>
</gene>
<feature type="compositionally biased region" description="Basic and acidic residues" evidence="1">
    <location>
        <begin position="51"/>
        <end position="73"/>
    </location>
</feature>
<feature type="signal peptide" evidence="2">
    <location>
        <begin position="1"/>
        <end position="22"/>
    </location>
</feature>
<keyword evidence="2" id="KW-0732">Signal</keyword>
<dbReference type="EMBL" id="KQ965842">
    <property type="protein sequence ID" value="KXS09941.1"/>
    <property type="molecule type" value="Genomic_DNA"/>
</dbReference>
<feature type="chain" id="PRO_5007295794" evidence="2">
    <location>
        <begin position="23"/>
        <end position="214"/>
    </location>
</feature>
<proteinExistence type="predicted"/>
<evidence type="ECO:0000256" key="1">
    <source>
        <dbReference type="SAM" id="MobiDB-lite"/>
    </source>
</evidence>
<reference evidence="3 4" key="1">
    <citation type="journal article" date="2015" name="Genome Biol. Evol.">
        <title>Phylogenomic analyses indicate that early fungi evolved digesting cell walls of algal ancestors of land plants.</title>
        <authorList>
            <person name="Chang Y."/>
            <person name="Wang S."/>
            <person name="Sekimoto S."/>
            <person name="Aerts A.L."/>
            <person name="Choi C."/>
            <person name="Clum A."/>
            <person name="LaButti K.M."/>
            <person name="Lindquist E.A."/>
            <person name="Yee Ngan C."/>
            <person name="Ohm R.A."/>
            <person name="Salamov A.A."/>
            <person name="Grigoriev I.V."/>
            <person name="Spatafora J.W."/>
            <person name="Berbee M.L."/>
        </authorList>
    </citation>
    <scope>NUCLEOTIDE SEQUENCE [LARGE SCALE GENOMIC DNA]</scope>
    <source>
        <strain evidence="3 4">JEL478</strain>
    </source>
</reference>
<sequence length="214" mass="24856">MRSSTILLIFTALFATAMSASAQWDGKKDDSPSHKGDDYRWDGKSYGGDVEESHKKDHGDYNDEKKHDYPSYNKKEHTTLVSVTKTFVEPVKTQEVECKTVAEKKTKNVQCQTYDKKILVTKTKVDVVTKVVTDEKKPTHAPKKEHYNNDYPKKDDKKDYGKKDDKYEEDYNKKVYLHVIDSVWEAEPRGLTLFKHFLLAFRRTETVLGRFAFS</sequence>